<dbReference type="Gene3D" id="2.170.270.10">
    <property type="entry name" value="SET domain"/>
    <property type="match status" value="1"/>
</dbReference>
<dbReference type="SUPFAM" id="SSF82199">
    <property type="entry name" value="SET domain"/>
    <property type="match status" value="1"/>
</dbReference>
<dbReference type="SMART" id="SM00317">
    <property type="entry name" value="SET"/>
    <property type="match status" value="1"/>
</dbReference>
<accession>A0AAV5BFS2</accession>
<feature type="region of interest" description="Disordered" evidence="11">
    <location>
        <begin position="526"/>
        <end position="574"/>
    </location>
</feature>
<dbReference type="GO" id="GO:0008270">
    <property type="term" value="F:zinc ion binding"/>
    <property type="evidence" value="ECO:0007669"/>
    <property type="project" value="UniProtKB-KW"/>
</dbReference>
<feature type="domain" description="Post-SET" evidence="13">
    <location>
        <begin position="898"/>
        <end position="914"/>
    </location>
</feature>
<dbReference type="GO" id="GO:0042054">
    <property type="term" value="F:histone methyltransferase activity"/>
    <property type="evidence" value="ECO:0007669"/>
    <property type="project" value="InterPro"/>
</dbReference>
<dbReference type="GO" id="GO:0032259">
    <property type="term" value="P:methylation"/>
    <property type="evidence" value="ECO:0007669"/>
    <property type="project" value="UniProtKB-KW"/>
</dbReference>
<keyword evidence="8" id="KW-0863">Zinc-finger</keyword>
<evidence type="ECO:0000256" key="10">
    <source>
        <dbReference type="ARBA" id="ARBA00023242"/>
    </source>
</evidence>
<feature type="domain" description="AWS" evidence="15">
    <location>
        <begin position="741"/>
        <end position="791"/>
    </location>
</feature>
<dbReference type="Pfam" id="PF17907">
    <property type="entry name" value="AWS"/>
    <property type="match status" value="1"/>
</dbReference>
<reference evidence="16" key="1">
    <citation type="journal article" date="2018" name="DNA Res.">
        <title>Multiple hybrid de novo genome assembly of finger millet, an orphan allotetraploid crop.</title>
        <authorList>
            <person name="Hatakeyama M."/>
            <person name="Aluri S."/>
            <person name="Balachadran M.T."/>
            <person name="Sivarajan S.R."/>
            <person name="Patrignani A."/>
            <person name="Gruter S."/>
            <person name="Poveda L."/>
            <person name="Shimizu-Inatsugi R."/>
            <person name="Baeten J."/>
            <person name="Francoijs K.J."/>
            <person name="Nataraja K.N."/>
            <person name="Reddy Y.A.N."/>
            <person name="Phadnis S."/>
            <person name="Ravikumar R.L."/>
            <person name="Schlapbach R."/>
            <person name="Sreeman S.M."/>
            <person name="Shimizu K.K."/>
        </authorList>
    </citation>
    <scope>NUCLEOTIDE SEQUENCE</scope>
</reference>
<feature type="domain" description="CW-type" evidence="14">
    <location>
        <begin position="636"/>
        <end position="690"/>
    </location>
</feature>
<dbReference type="AlphaFoldDB" id="A0AAV5BFS2"/>
<keyword evidence="4" id="KW-0489">Methyltransferase</keyword>
<dbReference type="GO" id="GO:0005694">
    <property type="term" value="C:chromosome"/>
    <property type="evidence" value="ECO:0007669"/>
    <property type="project" value="UniProtKB-SubCell"/>
</dbReference>
<organism evidence="16 18">
    <name type="scientific">Eleusine coracana subsp. coracana</name>
    <dbReference type="NCBI Taxonomy" id="191504"/>
    <lineage>
        <taxon>Eukaryota</taxon>
        <taxon>Viridiplantae</taxon>
        <taxon>Streptophyta</taxon>
        <taxon>Embryophyta</taxon>
        <taxon>Tracheophyta</taxon>
        <taxon>Spermatophyta</taxon>
        <taxon>Magnoliopsida</taxon>
        <taxon>Liliopsida</taxon>
        <taxon>Poales</taxon>
        <taxon>Poaceae</taxon>
        <taxon>PACMAD clade</taxon>
        <taxon>Chloridoideae</taxon>
        <taxon>Cynodonteae</taxon>
        <taxon>Eleusininae</taxon>
        <taxon>Eleusine</taxon>
    </lineage>
</organism>
<protein>
    <recommendedName>
        <fullName evidence="19">Histone-lysine N-methyltransferase ASHH2</fullName>
    </recommendedName>
</protein>
<dbReference type="PROSITE" id="PS51050">
    <property type="entry name" value="ZF_CW"/>
    <property type="match status" value="1"/>
</dbReference>
<reference evidence="16" key="2">
    <citation type="submission" date="2021-12" db="EMBL/GenBank/DDBJ databases">
        <title>Resequencing data analysis of finger millet.</title>
        <authorList>
            <person name="Hatakeyama M."/>
            <person name="Aluri S."/>
            <person name="Balachadran M.T."/>
            <person name="Sivarajan S.R."/>
            <person name="Poveda L."/>
            <person name="Shimizu-Inatsugi R."/>
            <person name="Schlapbach R."/>
            <person name="Sreeman S.M."/>
            <person name="Shimizu K.K."/>
        </authorList>
    </citation>
    <scope>NUCLEOTIDE SEQUENCE</scope>
</reference>
<evidence type="ECO:0000256" key="4">
    <source>
        <dbReference type="ARBA" id="ARBA00022603"/>
    </source>
</evidence>
<evidence type="ECO:0000256" key="7">
    <source>
        <dbReference type="ARBA" id="ARBA00022723"/>
    </source>
</evidence>
<dbReference type="EMBL" id="BQKI01000001">
    <property type="protein sequence ID" value="GJM85245.1"/>
    <property type="molecule type" value="Genomic_DNA"/>
</dbReference>
<dbReference type="Pfam" id="PF00856">
    <property type="entry name" value="SET"/>
    <property type="match status" value="1"/>
</dbReference>
<dbReference type="Pfam" id="PF07496">
    <property type="entry name" value="zf-CW"/>
    <property type="match status" value="1"/>
</dbReference>
<evidence type="ECO:0000259" key="15">
    <source>
        <dbReference type="PROSITE" id="PS51215"/>
    </source>
</evidence>
<comment type="caution">
    <text evidence="16">The sequence shown here is derived from an EMBL/GenBank/DDBJ whole genome shotgun (WGS) entry which is preliminary data.</text>
</comment>
<dbReference type="EMBL" id="BQKI01000001">
    <property type="protein sequence ID" value="GJM85873.1"/>
    <property type="molecule type" value="Genomic_DNA"/>
</dbReference>
<evidence type="ECO:0000256" key="6">
    <source>
        <dbReference type="ARBA" id="ARBA00022691"/>
    </source>
</evidence>
<gene>
    <name evidence="16" type="primary">ga00993</name>
    <name evidence="17" type="synonym">ga01680</name>
    <name evidence="16" type="ORF">PR202_ga00993</name>
    <name evidence="17" type="ORF">PR202_ga01680</name>
</gene>
<keyword evidence="5" id="KW-0808">Transferase</keyword>
<keyword evidence="7" id="KW-0479">Metal-binding</keyword>
<dbReference type="SMART" id="SM00570">
    <property type="entry name" value="AWS"/>
    <property type="match status" value="1"/>
</dbReference>
<dbReference type="InterPro" id="IPR006560">
    <property type="entry name" value="AWS_dom"/>
</dbReference>
<dbReference type="InterPro" id="IPR001214">
    <property type="entry name" value="SET_dom"/>
</dbReference>
<evidence type="ECO:0000259" key="13">
    <source>
        <dbReference type="PROSITE" id="PS50868"/>
    </source>
</evidence>
<dbReference type="GO" id="GO:0005634">
    <property type="term" value="C:nucleus"/>
    <property type="evidence" value="ECO:0007669"/>
    <property type="project" value="UniProtKB-SubCell"/>
</dbReference>
<evidence type="ECO:0000256" key="9">
    <source>
        <dbReference type="ARBA" id="ARBA00022833"/>
    </source>
</evidence>
<dbReference type="Proteomes" id="UP001054889">
    <property type="component" value="Unassembled WGS sequence"/>
</dbReference>
<evidence type="ECO:0000256" key="5">
    <source>
        <dbReference type="ARBA" id="ARBA00022679"/>
    </source>
</evidence>
<evidence type="ECO:0000256" key="11">
    <source>
        <dbReference type="SAM" id="MobiDB-lite"/>
    </source>
</evidence>
<dbReference type="PROSITE" id="PS50280">
    <property type="entry name" value="SET"/>
    <property type="match status" value="1"/>
</dbReference>
<feature type="domain" description="SET" evidence="12">
    <location>
        <begin position="793"/>
        <end position="890"/>
    </location>
</feature>
<keyword evidence="18" id="KW-1185">Reference proteome</keyword>
<keyword evidence="9" id="KW-0862">Zinc</keyword>
<evidence type="ECO:0000256" key="1">
    <source>
        <dbReference type="ARBA" id="ARBA00004123"/>
    </source>
</evidence>
<evidence type="ECO:0000256" key="2">
    <source>
        <dbReference type="ARBA" id="ARBA00004286"/>
    </source>
</evidence>
<evidence type="ECO:0000313" key="17">
    <source>
        <dbReference type="EMBL" id="GJM85873.1"/>
    </source>
</evidence>
<comment type="subcellular location">
    <subcellularLocation>
        <location evidence="2">Chromosome</location>
    </subcellularLocation>
    <subcellularLocation>
        <location evidence="1">Nucleus</location>
    </subcellularLocation>
</comment>
<name>A0AAV5BFS2_ELECO</name>
<keyword evidence="6" id="KW-0949">S-adenosyl-L-methionine</keyword>
<evidence type="ECO:0000259" key="14">
    <source>
        <dbReference type="PROSITE" id="PS51050"/>
    </source>
</evidence>
<dbReference type="PANTHER" id="PTHR22884">
    <property type="entry name" value="SET DOMAIN PROTEINS"/>
    <property type="match status" value="1"/>
</dbReference>
<dbReference type="FunFam" id="3.30.40.100:FF:000006">
    <property type="entry name" value="Histone-lysine N-methyltransferase"/>
    <property type="match status" value="1"/>
</dbReference>
<dbReference type="Gene3D" id="3.30.40.100">
    <property type="match status" value="1"/>
</dbReference>
<proteinExistence type="predicted"/>
<evidence type="ECO:0000259" key="12">
    <source>
        <dbReference type="PROSITE" id="PS50280"/>
    </source>
</evidence>
<sequence>MEDPGAGAGGQDDHHTVLQLPGGGRAAVAEPGCGLLADDDESCGTPDARLFISEEGEKGVDFAVGLVDPVEAVSASLEGRICEATEAKGSSLEDRLMGMEEEKGGCLPFSPQGCTEPGSLWTCHEANGGLLDNASHVPSGEAGCSKDVECVYGTLDKAVEGNPCVREDLIGNGGGDWAGVAELKTCMDDLYMAVSGEANHCDDDPLCLMKPSEQWQSGVDGLGTIADTNNEIQQHDLAHAYSVPSVSGSTGVSVDRKAVQFLKSSDIPVTSHVAGGGLRNNSCDLAGCMHDMVGLVTEGNPREQNSLGGEGVLNGDVDAETSLDSLEMHCNEPRDIDDLSEHRARVENVAFGSQGHTLLLENRFSIREVNTSEEDRGTGWTETAHDVGNLLDLREYHREELPCGTDGLTLITGVNHELERVLPNIDPVGSCPVDVAPVLSIYESSIGAQYGISESHPERDLHSSNKLQQQCDNEPCFSGRESPTLCLGRQDFGVGGSGSRTSMPVILLMTKLVLLILSAMDHGNTQRHPVTDNGKGSAFHTMKSPKHKRKDANAGKKGKVRDSQTKGKRKKKNIADRTSLDCGLVNLHSTALATCHTKEQSDLGRVTELVFENSGTTSTDLPGNIVCKIDDASVPAPPRAAWVCCDDCQKWRCIPAELADVIGETNCRWTCKDNGDKTFADCSIPQEKSNAEINAELDLSDVSADEADGDGSNSKACRAPIWTNLKQNLFLHRKSRTQSIDESMVCNCKPPQDGRMGCGDGCLNRMLNIECVKRTCPCGEQCSNQQFQRRNYAKLTWFHSGKKGYGLQLAEDVSEGRFLIEYVGEVLDITSYGSRQQYYASKGQKHFYFMTLNGGEVCLCIAWMVNGEVCIGIFAMRNIKEGEELTFDYNYVRVSGAAPQKCFCGTAKCRGYIGGDISIVDTINQDNAAGPFEHTVAHKDSVELMGADGSGSHGSHPDIAEPKVCTQGEDLHDFPALSAELEPLKQTGGTLSDTSEPVNSLGAWCSQEDEDVVRTPVHVSRTSDSSLQHFPVHGIQSSHCLQQIPCTTKVLKAPNVVNGSAPGADSGGNLVSGAKANKKNNLKHLRNVKQSSPIDNEHILGGKAALPICSLLPPRLKLDATNGYLKLLFLTAAEGDSSGSTSKSMRDLSLILDALLKTKSRAVLLDIINKNGLQMLHNILKQNRSNFHRIPILRKLLKVLEFLALKEILTSEHINGGPRCAGVESFRDSMMSLTRHNDIQCSLPSVWLSKFESVLLLG</sequence>
<evidence type="ECO:0008006" key="19">
    <source>
        <dbReference type="Google" id="ProtNLM"/>
    </source>
</evidence>
<dbReference type="InterPro" id="IPR050777">
    <property type="entry name" value="SET2_Histone-Lys_MeTrsfase"/>
</dbReference>
<evidence type="ECO:0000313" key="18">
    <source>
        <dbReference type="Proteomes" id="UP001054889"/>
    </source>
</evidence>
<keyword evidence="10" id="KW-0539">Nucleus</keyword>
<dbReference type="InterPro" id="IPR046341">
    <property type="entry name" value="SET_dom_sf"/>
</dbReference>
<dbReference type="InterPro" id="IPR003616">
    <property type="entry name" value="Post-SET_dom"/>
</dbReference>
<dbReference type="SMART" id="SM00508">
    <property type="entry name" value="PostSET"/>
    <property type="match status" value="1"/>
</dbReference>
<evidence type="ECO:0000256" key="8">
    <source>
        <dbReference type="ARBA" id="ARBA00022771"/>
    </source>
</evidence>
<evidence type="ECO:0000313" key="16">
    <source>
        <dbReference type="EMBL" id="GJM85245.1"/>
    </source>
</evidence>
<dbReference type="InterPro" id="IPR011124">
    <property type="entry name" value="Znf_CW"/>
</dbReference>
<keyword evidence="3" id="KW-0158">Chromosome</keyword>
<dbReference type="PROSITE" id="PS50868">
    <property type="entry name" value="POST_SET"/>
    <property type="match status" value="1"/>
</dbReference>
<evidence type="ECO:0000256" key="3">
    <source>
        <dbReference type="ARBA" id="ARBA00022454"/>
    </source>
</evidence>
<dbReference type="PROSITE" id="PS51215">
    <property type="entry name" value="AWS"/>
    <property type="match status" value="1"/>
</dbReference>